<reference evidence="3" key="1">
    <citation type="submission" date="2015-02" db="EMBL/GenBank/DDBJ databases">
        <title>Genome sequencing for Strongylocentrotus purpuratus.</title>
        <authorList>
            <person name="Murali S."/>
            <person name="Liu Y."/>
            <person name="Vee V."/>
            <person name="English A."/>
            <person name="Wang M."/>
            <person name="Skinner E."/>
            <person name="Han Y."/>
            <person name="Muzny D.M."/>
            <person name="Worley K.C."/>
            <person name="Gibbs R.A."/>
        </authorList>
    </citation>
    <scope>NUCLEOTIDE SEQUENCE</scope>
</reference>
<evidence type="ECO:0000313" key="3">
    <source>
        <dbReference type="Proteomes" id="UP000007110"/>
    </source>
</evidence>
<dbReference type="Gene3D" id="1.20.1050.10">
    <property type="match status" value="1"/>
</dbReference>
<protein>
    <recommendedName>
        <fullName evidence="1">GST C-terminal domain-containing protein</fullName>
    </recommendedName>
</protein>
<dbReference type="InParanoid" id="A0A7M7PFB6"/>
<name>A0A7M7PFB6_STRPU</name>
<dbReference type="InterPro" id="IPR036282">
    <property type="entry name" value="Glutathione-S-Trfase_C_sf"/>
</dbReference>
<dbReference type="PROSITE" id="PS50405">
    <property type="entry name" value="GST_CTER"/>
    <property type="match status" value="1"/>
</dbReference>
<feature type="domain" description="GST C-terminal" evidence="1">
    <location>
        <begin position="1"/>
        <end position="116"/>
    </location>
</feature>
<dbReference type="RefSeq" id="XP_030850463.1">
    <property type="nucleotide sequence ID" value="XM_030994603.1"/>
</dbReference>
<dbReference type="GeneID" id="591076"/>
<dbReference type="Proteomes" id="UP000007110">
    <property type="component" value="Unassembled WGS sequence"/>
</dbReference>
<dbReference type="PANTHER" id="PTHR11571:SF230">
    <property type="entry name" value="GLUTATHIONE TRANSFERASE"/>
    <property type="match status" value="1"/>
</dbReference>
<dbReference type="EnsemblMetazoa" id="XM_030994603">
    <property type="protein sequence ID" value="XP_030850463"/>
    <property type="gene ID" value="LOC591076"/>
</dbReference>
<dbReference type="Pfam" id="PF14497">
    <property type="entry name" value="GST_C_3"/>
    <property type="match status" value="1"/>
</dbReference>
<sequence length="129" mass="14099">MGAKDFFDGALGSYLFAPNPEDIIERKVLTIANDKYLPAFEKTLTENSSGFLVGSRLSIADIVAFDSLTHITDSPYPKLASVLQGYPKCAAFVDFIASQPGISEYVTSSRRSPVPTKEYIIDVKATLAW</sequence>
<evidence type="ECO:0000259" key="1">
    <source>
        <dbReference type="PROSITE" id="PS50405"/>
    </source>
</evidence>
<accession>A0A7M7PFB6</accession>
<dbReference type="InterPro" id="IPR010987">
    <property type="entry name" value="Glutathione-S-Trfase_C-like"/>
</dbReference>
<organism evidence="2 3">
    <name type="scientific">Strongylocentrotus purpuratus</name>
    <name type="common">Purple sea urchin</name>
    <dbReference type="NCBI Taxonomy" id="7668"/>
    <lineage>
        <taxon>Eukaryota</taxon>
        <taxon>Metazoa</taxon>
        <taxon>Echinodermata</taxon>
        <taxon>Eleutherozoa</taxon>
        <taxon>Echinozoa</taxon>
        <taxon>Echinoidea</taxon>
        <taxon>Euechinoidea</taxon>
        <taxon>Echinacea</taxon>
        <taxon>Camarodonta</taxon>
        <taxon>Echinidea</taxon>
        <taxon>Strongylocentrotidae</taxon>
        <taxon>Strongylocentrotus</taxon>
    </lineage>
</organism>
<dbReference type="InterPro" id="IPR050213">
    <property type="entry name" value="GST_superfamily"/>
</dbReference>
<dbReference type="OrthoDB" id="414243at2759"/>
<evidence type="ECO:0000313" key="2">
    <source>
        <dbReference type="EnsemblMetazoa" id="XP_030850463"/>
    </source>
</evidence>
<dbReference type="KEGG" id="spu:591076"/>
<dbReference type="InterPro" id="IPR004046">
    <property type="entry name" value="GST_C"/>
</dbReference>
<reference evidence="2" key="2">
    <citation type="submission" date="2021-01" db="UniProtKB">
        <authorList>
            <consortium name="EnsemblMetazoa"/>
        </authorList>
    </citation>
    <scope>IDENTIFICATION</scope>
</reference>
<keyword evidence="3" id="KW-1185">Reference proteome</keyword>
<dbReference type="PANTHER" id="PTHR11571">
    <property type="entry name" value="GLUTATHIONE S-TRANSFERASE"/>
    <property type="match status" value="1"/>
</dbReference>
<proteinExistence type="predicted"/>
<dbReference type="SUPFAM" id="SSF47616">
    <property type="entry name" value="GST C-terminal domain-like"/>
    <property type="match status" value="1"/>
</dbReference>
<dbReference type="AlphaFoldDB" id="A0A7M7PFB6"/>